<evidence type="ECO:0000259" key="1">
    <source>
        <dbReference type="Pfam" id="PF17803"/>
    </source>
</evidence>
<proteinExistence type="predicted"/>
<gene>
    <name evidence="2" type="ORF">G6F50_017189</name>
</gene>
<protein>
    <recommendedName>
        <fullName evidence="1">RapA2 cadherin-like domain-containing protein</fullName>
    </recommendedName>
</protein>
<name>A0A9P6XR39_9FUNG</name>
<dbReference type="InterPro" id="IPR010221">
    <property type="entry name" value="VCBS_dom"/>
</dbReference>
<feature type="domain" description="RapA2 cadherin-like" evidence="1">
    <location>
        <begin position="22"/>
        <end position="82"/>
    </location>
</feature>
<dbReference type="InterPro" id="IPR040853">
    <property type="entry name" value="RapA2_cadherin-like"/>
</dbReference>
<dbReference type="EMBL" id="JAANIU010012133">
    <property type="protein sequence ID" value="KAG1530630.1"/>
    <property type="molecule type" value="Genomic_DNA"/>
</dbReference>
<dbReference type="Gene3D" id="2.60.40.10">
    <property type="entry name" value="Immunoglobulins"/>
    <property type="match status" value="1"/>
</dbReference>
<accession>A0A9P6XR39</accession>
<dbReference type="Proteomes" id="UP000740926">
    <property type="component" value="Unassembled WGS sequence"/>
</dbReference>
<reference evidence="2 3" key="1">
    <citation type="journal article" date="2020" name="Microb. Genom.">
        <title>Genetic diversity of clinical and environmental Mucorales isolates obtained from an investigation of mucormycosis cases among solid organ transplant recipients.</title>
        <authorList>
            <person name="Nguyen M.H."/>
            <person name="Kaul D."/>
            <person name="Muto C."/>
            <person name="Cheng S.J."/>
            <person name="Richter R.A."/>
            <person name="Bruno V.M."/>
            <person name="Liu G."/>
            <person name="Beyhan S."/>
            <person name="Sundermann A.J."/>
            <person name="Mounaud S."/>
            <person name="Pasculle A.W."/>
            <person name="Nierman W.C."/>
            <person name="Driscoll E."/>
            <person name="Cumbie R."/>
            <person name="Clancy C.J."/>
            <person name="Dupont C.L."/>
        </authorList>
    </citation>
    <scope>NUCLEOTIDE SEQUENCE [LARGE SCALE GENOMIC DNA]</scope>
    <source>
        <strain evidence="2 3">GL24</strain>
    </source>
</reference>
<sequence length="89" mass="9293">MDFVESLTESFTVTTADGTTGTVVVTIQGTNDVPTLSGQAAGAVTEDTALAVTGKLDVTDVDTSDTHTWSINNNGAGQYGALRWAWVNR</sequence>
<evidence type="ECO:0000313" key="2">
    <source>
        <dbReference type="EMBL" id="KAG1530630.1"/>
    </source>
</evidence>
<organism evidence="2 3">
    <name type="scientific">Rhizopus delemar</name>
    <dbReference type="NCBI Taxonomy" id="936053"/>
    <lineage>
        <taxon>Eukaryota</taxon>
        <taxon>Fungi</taxon>
        <taxon>Fungi incertae sedis</taxon>
        <taxon>Mucoromycota</taxon>
        <taxon>Mucoromycotina</taxon>
        <taxon>Mucoromycetes</taxon>
        <taxon>Mucorales</taxon>
        <taxon>Mucorineae</taxon>
        <taxon>Rhizopodaceae</taxon>
        <taxon>Rhizopus</taxon>
    </lineage>
</organism>
<dbReference type="Pfam" id="PF17803">
    <property type="entry name" value="Cadherin_4"/>
    <property type="match status" value="1"/>
</dbReference>
<evidence type="ECO:0000313" key="3">
    <source>
        <dbReference type="Proteomes" id="UP000740926"/>
    </source>
</evidence>
<comment type="caution">
    <text evidence="2">The sequence shown here is derived from an EMBL/GenBank/DDBJ whole genome shotgun (WGS) entry which is preliminary data.</text>
</comment>
<dbReference type="AlphaFoldDB" id="A0A9P6XR39"/>
<keyword evidence="3" id="KW-1185">Reference proteome</keyword>
<dbReference type="NCBIfam" id="TIGR01965">
    <property type="entry name" value="VCBS_repeat"/>
    <property type="match status" value="2"/>
</dbReference>
<dbReference type="InterPro" id="IPR013783">
    <property type="entry name" value="Ig-like_fold"/>
</dbReference>